<comment type="caution">
    <text evidence="3">The sequence shown here is derived from an EMBL/GenBank/DDBJ whole genome shotgun (WGS) entry which is preliminary data.</text>
</comment>
<name>A0A7W7ZCU7_9BACT</name>
<evidence type="ECO:0000313" key="4">
    <source>
        <dbReference type="Proteomes" id="UP000540989"/>
    </source>
</evidence>
<feature type="signal peptide" evidence="1">
    <location>
        <begin position="1"/>
        <end position="26"/>
    </location>
</feature>
<dbReference type="InterPro" id="IPR010496">
    <property type="entry name" value="AL/BT2_dom"/>
</dbReference>
<dbReference type="Proteomes" id="UP000540989">
    <property type="component" value="Unassembled WGS sequence"/>
</dbReference>
<dbReference type="EMBL" id="JACHIP010000003">
    <property type="protein sequence ID" value="MBB5057525.1"/>
    <property type="molecule type" value="Genomic_DNA"/>
</dbReference>
<keyword evidence="1" id="KW-0732">Signal</keyword>
<keyword evidence="4" id="KW-1185">Reference proteome</keyword>
<reference evidence="3 4" key="1">
    <citation type="submission" date="2020-08" db="EMBL/GenBank/DDBJ databases">
        <title>Genomic Encyclopedia of Type Strains, Phase IV (KMG-V): Genome sequencing to study the core and pangenomes of soil and plant-associated prokaryotes.</title>
        <authorList>
            <person name="Whitman W."/>
        </authorList>
    </citation>
    <scope>NUCLEOTIDE SEQUENCE [LARGE SCALE GENOMIC DNA]</scope>
    <source>
        <strain evidence="3 4">M8UP14</strain>
    </source>
</reference>
<dbReference type="AlphaFoldDB" id="A0A7W7ZCU7"/>
<gene>
    <name evidence="3" type="ORF">HDF16_002231</name>
</gene>
<protein>
    <recommendedName>
        <fullName evidence="2">3-keto-alpha-glucoside-1,2-lyase/3-keto-2-hydroxy-glucal hydratase domain-containing protein</fullName>
    </recommendedName>
</protein>
<organism evidence="3 4">
    <name type="scientific">Granulicella aggregans</name>
    <dbReference type="NCBI Taxonomy" id="474949"/>
    <lineage>
        <taxon>Bacteria</taxon>
        <taxon>Pseudomonadati</taxon>
        <taxon>Acidobacteriota</taxon>
        <taxon>Terriglobia</taxon>
        <taxon>Terriglobales</taxon>
        <taxon>Acidobacteriaceae</taxon>
        <taxon>Granulicella</taxon>
    </lineage>
</organism>
<dbReference type="Gene3D" id="2.60.120.560">
    <property type="entry name" value="Exo-inulinase, domain 1"/>
    <property type="match status" value="1"/>
</dbReference>
<evidence type="ECO:0000313" key="3">
    <source>
        <dbReference type="EMBL" id="MBB5057525.1"/>
    </source>
</evidence>
<accession>A0A7W7ZCU7</accession>
<evidence type="ECO:0000259" key="2">
    <source>
        <dbReference type="Pfam" id="PF06439"/>
    </source>
</evidence>
<dbReference type="GO" id="GO:0016787">
    <property type="term" value="F:hydrolase activity"/>
    <property type="evidence" value="ECO:0007669"/>
    <property type="project" value="InterPro"/>
</dbReference>
<dbReference type="RefSeq" id="WP_348641295.1">
    <property type="nucleotide sequence ID" value="NZ_JACHIP010000003.1"/>
</dbReference>
<evidence type="ECO:0000256" key="1">
    <source>
        <dbReference type="SAM" id="SignalP"/>
    </source>
</evidence>
<feature type="domain" description="3-keto-alpha-glucoside-1,2-lyase/3-keto-2-hydroxy-glucal hydratase" evidence="2">
    <location>
        <begin position="41"/>
        <end position="251"/>
    </location>
</feature>
<proteinExistence type="predicted"/>
<dbReference type="InterPro" id="IPR013320">
    <property type="entry name" value="ConA-like_dom_sf"/>
</dbReference>
<feature type="chain" id="PRO_5030677170" description="3-keto-alpha-glucoside-1,2-lyase/3-keto-2-hydroxy-glucal hydratase domain-containing protein" evidence="1">
    <location>
        <begin position="27"/>
        <end position="255"/>
    </location>
</feature>
<dbReference type="SUPFAM" id="SSF49899">
    <property type="entry name" value="Concanavalin A-like lectins/glucanases"/>
    <property type="match status" value="1"/>
</dbReference>
<dbReference type="Pfam" id="PF06439">
    <property type="entry name" value="3keto-disac_hyd"/>
    <property type="match status" value="1"/>
</dbReference>
<sequence>MLALKRLSPLHAAPIVLFLSALPIIAQTTAEYTLPPRQAPIVLFDGKDLSKFDTFIKGRGLNTDPEHIFKVENKVIHVSGHEMGYIITKQSFHRFYLRAEFKWGVGTFGERAGQARDSGILYNIQGEDKVWPRSIEFQIKEGETGDFWLTDGAALTGPDNKRVTGPTGNATNIGHINKGPQKNVPGFRNTSGELEKPYGEWNVLEVVVDDKHITQYVNGELANVGTDPFPTEGKVLFQSEGAEVYFRNIQLSPLK</sequence>